<comment type="caution">
    <text evidence="1">The sequence shown here is derived from an EMBL/GenBank/DDBJ whole genome shotgun (WGS) entry which is preliminary data.</text>
</comment>
<dbReference type="Proteomes" id="UP001549363">
    <property type="component" value="Unassembled WGS sequence"/>
</dbReference>
<name>A0ABV2PK88_9BACI</name>
<evidence type="ECO:0008006" key="3">
    <source>
        <dbReference type="Google" id="ProtNLM"/>
    </source>
</evidence>
<proteinExistence type="predicted"/>
<evidence type="ECO:0000313" key="1">
    <source>
        <dbReference type="EMBL" id="MET4561064.1"/>
    </source>
</evidence>
<keyword evidence="2" id="KW-1185">Reference proteome</keyword>
<sequence>MDHKKELKESYKEIEIEAGVFTMTNKQNGKVFVSSFNNLKRLNGFKFMLKTNTHNNKALQADYNTFGMEAFDIEVVAYLRKKQEGYFDAKKELEKLEQKWLDELQPFGEQGYNSPKNK</sequence>
<gene>
    <name evidence="1" type="ORF">ABIA69_002209</name>
</gene>
<dbReference type="EMBL" id="JBEPSB010000008">
    <property type="protein sequence ID" value="MET4561064.1"/>
    <property type="molecule type" value="Genomic_DNA"/>
</dbReference>
<dbReference type="CDD" id="cd10451">
    <property type="entry name" value="GIY-YIG_LuxR_like"/>
    <property type="match status" value="1"/>
</dbReference>
<dbReference type="RefSeq" id="WP_354471818.1">
    <property type="nucleotide sequence ID" value="NZ_JBEPSB010000008.1"/>
</dbReference>
<dbReference type="Gene3D" id="3.40.1440.10">
    <property type="entry name" value="GIY-YIG endonuclease"/>
    <property type="match status" value="1"/>
</dbReference>
<accession>A0ABV2PK88</accession>
<evidence type="ECO:0000313" key="2">
    <source>
        <dbReference type="Proteomes" id="UP001549363"/>
    </source>
</evidence>
<protein>
    <recommendedName>
        <fullName evidence="3">LuxR family transcriptional regulator</fullName>
    </recommendedName>
</protein>
<reference evidence="1 2" key="1">
    <citation type="submission" date="2024-06" db="EMBL/GenBank/DDBJ databases">
        <title>Sorghum-associated microbial communities from plants grown in Nebraska, USA.</title>
        <authorList>
            <person name="Schachtman D."/>
        </authorList>
    </citation>
    <scope>NUCLEOTIDE SEQUENCE [LARGE SCALE GENOMIC DNA]</scope>
    <source>
        <strain evidence="1 2">736</strain>
    </source>
</reference>
<organism evidence="1 2">
    <name type="scientific">Lysinibacillus parviboronicapiens</name>
    <dbReference type="NCBI Taxonomy" id="436516"/>
    <lineage>
        <taxon>Bacteria</taxon>
        <taxon>Bacillati</taxon>
        <taxon>Bacillota</taxon>
        <taxon>Bacilli</taxon>
        <taxon>Bacillales</taxon>
        <taxon>Bacillaceae</taxon>
        <taxon>Lysinibacillus</taxon>
    </lineage>
</organism>
<dbReference type="SUPFAM" id="SSF82771">
    <property type="entry name" value="GIY-YIG endonuclease"/>
    <property type="match status" value="1"/>
</dbReference>
<dbReference type="InterPro" id="IPR035901">
    <property type="entry name" value="GIY-YIG_endonuc_sf"/>
</dbReference>